<evidence type="ECO:0000256" key="4">
    <source>
        <dbReference type="ARBA" id="ARBA00034617"/>
    </source>
</evidence>
<dbReference type="Pfam" id="PF00270">
    <property type="entry name" value="DEAD"/>
    <property type="match status" value="1"/>
</dbReference>
<evidence type="ECO:0000256" key="3">
    <source>
        <dbReference type="ARBA" id="ARBA00023235"/>
    </source>
</evidence>
<evidence type="ECO:0000256" key="5">
    <source>
        <dbReference type="ARBA" id="ARBA00034808"/>
    </source>
</evidence>
<dbReference type="GO" id="GO:0003677">
    <property type="term" value="F:DNA binding"/>
    <property type="evidence" value="ECO:0007669"/>
    <property type="project" value="UniProtKB-KW"/>
</dbReference>
<keyword evidence="8" id="KW-1185">Reference proteome</keyword>
<dbReference type="SUPFAM" id="SSF52540">
    <property type="entry name" value="P-loop containing nucleoside triphosphate hydrolases"/>
    <property type="match status" value="1"/>
</dbReference>
<dbReference type="GO" id="GO:0005694">
    <property type="term" value="C:chromosome"/>
    <property type="evidence" value="ECO:0007669"/>
    <property type="project" value="TreeGrafter"/>
</dbReference>
<dbReference type="AlphaFoldDB" id="A0A8H5D881"/>
<keyword evidence="3" id="KW-0413">Isomerase</keyword>
<dbReference type="GO" id="GO:0009378">
    <property type="term" value="F:four-way junction helicase activity"/>
    <property type="evidence" value="ECO:0007669"/>
    <property type="project" value="TreeGrafter"/>
</dbReference>
<dbReference type="PANTHER" id="PTHR13710">
    <property type="entry name" value="DNA HELICASE RECQ FAMILY MEMBER"/>
    <property type="match status" value="1"/>
</dbReference>
<protein>
    <recommendedName>
        <fullName evidence="5">DNA 3'-5' helicase</fullName>
        <ecNumber evidence="5">5.6.2.4</ecNumber>
    </recommendedName>
</protein>
<reference evidence="7 8" key="1">
    <citation type="journal article" date="2020" name="ISME J.">
        <title>Uncovering the hidden diversity of litter-decomposition mechanisms in mushroom-forming fungi.</title>
        <authorList>
            <person name="Floudas D."/>
            <person name="Bentzer J."/>
            <person name="Ahren D."/>
            <person name="Johansson T."/>
            <person name="Persson P."/>
            <person name="Tunlid A."/>
        </authorList>
    </citation>
    <scope>NUCLEOTIDE SEQUENCE [LARGE SCALE GENOMIC DNA]</scope>
    <source>
        <strain evidence="7 8">CBS 291.85</strain>
    </source>
</reference>
<dbReference type="EMBL" id="JAACJM010000058">
    <property type="protein sequence ID" value="KAF5354533.1"/>
    <property type="molecule type" value="Genomic_DNA"/>
</dbReference>
<dbReference type="InterPro" id="IPR027417">
    <property type="entry name" value="P-loop_NTPase"/>
</dbReference>
<dbReference type="OrthoDB" id="3260945at2759"/>
<proteinExistence type="inferred from homology"/>
<dbReference type="GO" id="GO:0005524">
    <property type="term" value="F:ATP binding"/>
    <property type="evidence" value="ECO:0007669"/>
    <property type="project" value="InterPro"/>
</dbReference>
<evidence type="ECO:0000256" key="1">
    <source>
        <dbReference type="ARBA" id="ARBA00005446"/>
    </source>
</evidence>
<dbReference type="InterPro" id="IPR014001">
    <property type="entry name" value="Helicase_ATP-bd"/>
</dbReference>
<dbReference type="GO" id="GO:0000724">
    <property type="term" value="P:double-strand break repair via homologous recombination"/>
    <property type="evidence" value="ECO:0007669"/>
    <property type="project" value="TreeGrafter"/>
</dbReference>
<sequence>MTDARFWQSPEGHATLDAIVKKRVSLWSDGLKDEQRDVIGKILDGEKVLWLAATGIGKSATFFIPIIVHEEIRDNPSAYPGTKACKLPVGIVVTPTKGLAGNIVTEAQKLGITAFAYTHENTAKATRDGVDLVRVISKCEEYRLVCVDPEHLRMDEWKRIAASPTFRSNLLFSCTEEAHLIPEWGNPDFRPDFRFIGTFFRSRLPESISSFALSATLEPGKPTMFVCESLGFKEPFFHLIRGSNERPNTQFIVEPLTHGLSGDVFPQLLPYLSSGRKTIIHCQNLDTVYRVFVYLLSFLPNTPDSLRRMRVYHSMCSDKYNQQTLSLLENDDLCQIVIATVAFANGINVRTLLDSISLGISSSFNITWQEKGHVGRIIEFLCRGVLLVSPAMITKAHKYMEAYRKNAPLPSNMDLAIALVLTETICYIACINRIYANPPISESSQDCITAKRKLPCSLCVKRAGFQWVQT</sequence>
<keyword evidence="2" id="KW-0238">DNA-binding</keyword>
<dbReference type="GO" id="GO:0005737">
    <property type="term" value="C:cytoplasm"/>
    <property type="evidence" value="ECO:0007669"/>
    <property type="project" value="TreeGrafter"/>
</dbReference>
<dbReference type="PROSITE" id="PS51192">
    <property type="entry name" value="HELICASE_ATP_BIND_1"/>
    <property type="match status" value="1"/>
</dbReference>
<organism evidence="7 8">
    <name type="scientific">Tetrapyrgos nigripes</name>
    <dbReference type="NCBI Taxonomy" id="182062"/>
    <lineage>
        <taxon>Eukaryota</taxon>
        <taxon>Fungi</taxon>
        <taxon>Dikarya</taxon>
        <taxon>Basidiomycota</taxon>
        <taxon>Agaricomycotina</taxon>
        <taxon>Agaricomycetes</taxon>
        <taxon>Agaricomycetidae</taxon>
        <taxon>Agaricales</taxon>
        <taxon>Marasmiineae</taxon>
        <taxon>Marasmiaceae</taxon>
        <taxon>Tetrapyrgos</taxon>
    </lineage>
</organism>
<dbReference type="SMART" id="SM00487">
    <property type="entry name" value="DEXDc"/>
    <property type="match status" value="1"/>
</dbReference>
<dbReference type="GO" id="GO:0043138">
    <property type="term" value="F:3'-5' DNA helicase activity"/>
    <property type="evidence" value="ECO:0007669"/>
    <property type="project" value="UniProtKB-EC"/>
</dbReference>
<name>A0A8H5D881_9AGAR</name>
<comment type="caution">
    <text evidence="7">The sequence shown here is derived from an EMBL/GenBank/DDBJ whole genome shotgun (WGS) entry which is preliminary data.</text>
</comment>
<evidence type="ECO:0000313" key="7">
    <source>
        <dbReference type="EMBL" id="KAF5354533.1"/>
    </source>
</evidence>
<evidence type="ECO:0000256" key="2">
    <source>
        <dbReference type="ARBA" id="ARBA00023125"/>
    </source>
</evidence>
<comment type="similarity">
    <text evidence="1">Belongs to the helicase family. RecQ subfamily.</text>
</comment>
<dbReference type="InterPro" id="IPR011545">
    <property type="entry name" value="DEAD/DEAH_box_helicase_dom"/>
</dbReference>
<dbReference type="EC" id="5.6.2.4" evidence="5"/>
<dbReference type="Proteomes" id="UP000559256">
    <property type="component" value="Unassembled WGS sequence"/>
</dbReference>
<dbReference type="PANTHER" id="PTHR13710:SF105">
    <property type="entry name" value="ATP-DEPENDENT DNA HELICASE Q1"/>
    <property type="match status" value="1"/>
</dbReference>
<gene>
    <name evidence="7" type="ORF">D9758_011246</name>
</gene>
<accession>A0A8H5D881</accession>
<dbReference type="Gene3D" id="3.40.50.300">
    <property type="entry name" value="P-loop containing nucleotide triphosphate hydrolases"/>
    <property type="match status" value="2"/>
</dbReference>
<evidence type="ECO:0000259" key="6">
    <source>
        <dbReference type="PROSITE" id="PS51192"/>
    </source>
</evidence>
<comment type="catalytic activity">
    <reaction evidence="4">
        <text>Couples ATP hydrolysis with the unwinding of duplex DNA by translocating in the 3'-5' direction.</text>
        <dbReference type="EC" id="5.6.2.4"/>
    </reaction>
</comment>
<feature type="domain" description="Helicase ATP-binding" evidence="6">
    <location>
        <begin position="39"/>
        <end position="221"/>
    </location>
</feature>
<evidence type="ECO:0000313" key="8">
    <source>
        <dbReference type="Proteomes" id="UP000559256"/>
    </source>
</evidence>